<sequence length="521" mass="57976">MTTTLPDAASPWWGPLTAALAALYTLYLLLSKKPAGRPLPGPRGLPLVGNLLSLDPDLHTYFAGLARAHGPIFSLRLGFKTAVVVTSPSAAREMLRDHDAVFANRDVPEAGREATYGGRDIVWSPHGPEWRMLRKVSVREMLGSRALDSVYALRRREVRGTVGYLYGRRGLPVDVGEQMFVTVLNVITSMVWGETVVGEERAGLGAEFKEVVGEIVGLLGMPNVSDFYPGWIGRLDVQGIRRRMRAAVRRMDQIFETVVERRLRGGGEGTGKDFLQFLLEMKDGGDVDFSMTHLKALLMNPSTKQRSNDRQSLNEDMVVGGTDSTSNTMEFALAEMMNNPEILARAQQELDTVIGKYNTVEESHISSLPYLHAVMKEALRLHPAVPLLVPHCPSTTCEVSGYTIPSGARVFFNVWAIHRDPSLWDNPLDFCPDRFLDGTWDYSGNDFSYFPFGSGRRMCVGVDMAQRMFMFSLATLVHSFDWRLPHGEKMDLSEKFGIVLKKKVPLIAIPNPRLSDPALYA</sequence>
<gene>
    <name evidence="12" type="ORF">STAS_03772</name>
</gene>
<evidence type="ECO:0000256" key="9">
    <source>
        <dbReference type="PIRSR" id="PIRSR602401-1"/>
    </source>
</evidence>
<dbReference type="GO" id="GO:0016705">
    <property type="term" value="F:oxidoreductase activity, acting on paired donors, with incorporation or reduction of molecular oxygen"/>
    <property type="evidence" value="ECO:0007669"/>
    <property type="project" value="InterPro"/>
</dbReference>
<dbReference type="PRINTS" id="PR00463">
    <property type="entry name" value="EP450I"/>
</dbReference>
<dbReference type="EMBL" id="BKCP01002225">
    <property type="protein sequence ID" value="GER28009.1"/>
    <property type="molecule type" value="Genomic_DNA"/>
</dbReference>
<evidence type="ECO:0000256" key="2">
    <source>
        <dbReference type="ARBA" id="ARBA00004167"/>
    </source>
</evidence>
<evidence type="ECO:0000256" key="4">
    <source>
        <dbReference type="ARBA" id="ARBA00022617"/>
    </source>
</evidence>
<dbReference type="GO" id="GO:0016020">
    <property type="term" value="C:membrane"/>
    <property type="evidence" value="ECO:0007669"/>
    <property type="project" value="UniProtKB-SubCell"/>
</dbReference>
<evidence type="ECO:0000256" key="3">
    <source>
        <dbReference type="ARBA" id="ARBA00010617"/>
    </source>
</evidence>
<keyword evidence="11" id="KW-0812">Transmembrane</keyword>
<keyword evidence="4 9" id="KW-0349">Heme</keyword>
<evidence type="ECO:0000256" key="8">
    <source>
        <dbReference type="ARBA" id="ARBA00023033"/>
    </source>
</evidence>
<evidence type="ECO:0000313" key="12">
    <source>
        <dbReference type="EMBL" id="GER28009.1"/>
    </source>
</evidence>
<dbReference type="PROSITE" id="PS00086">
    <property type="entry name" value="CYTOCHROME_P450"/>
    <property type="match status" value="1"/>
</dbReference>
<dbReference type="PANTHER" id="PTHR47951:SF3">
    <property type="entry name" value="CYTOCHROME P450, FAMILY 706, SUBFAMILY A, POLYPEPTIDE 4"/>
    <property type="match status" value="1"/>
</dbReference>
<comment type="subcellular location">
    <subcellularLocation>
        <location evidence="2">Membrane</location>
        <topology evidence="2">Single-pass membrane protein</topology>
    </subcellularLocation>
</comment>
<dbReference type="PANTHER" id="PTHR47951">
    <property type="entry name" value="OS08G0547900 PROTEIN"/>
    <property type="match status" value="1"/>
</dbReference>
<keyword evidence="13" id="KW-1185">Reference proteome</keyword>
<name>A0A5A7P5H4_STRAF</name>
<dbReference type="InterPro" id="IPR036396">
    <property type="entry name" value="Cyt_P450_sf"/>
</dbReference>
<evidence type="ECO:0000256" key="5">
    <source>
        <dbReference type="ARBA" id="ARBA00022723"/>
    </source>
</evidence>
<dbReference type="InterPro" id="IPR002401">
    <property type="entry name" value="Cyt_P450_E_grp-I"/>
</dbReference>
<feature type="binding site" description="axial binding residue" evidence="9">
    <location>
        <position position="459"/>
    </location>
    <ligand>
        <name>heme</name>
        <dbReference type="ChEBI" id="CHEBI:30413"/>
    </ligand>
    <ligandPart>
        <name>Fe</name>
        <dbReference type="ChEBI" id="CHEBI:18248"/>
    </ligandPart>
</feature>
<proteinExistence type="inferred from homology"/>
<evidence type="ECO:0000256" key="1">
    <source>
        <dbReference type="ARBA" id="ARBA00001971"/>
    </source>
</evidence>
<dbReference type="OrthoDB" id="2789670at2759"/>
<evidence type="ECO:0000256" key="7">
    <source>
        <dbReference type="ARBA" id="ARBA00023004"/>
    </source>
</evidence>
<dbReference type="SUPFAM" id="SSF48264">
    <property type="entry name" value="Cytochrome P450"/>
    <property type="match status" value="1"/>
</dbReference>
<feature type="transmembrane region" description="Helical" evidence="11">
    <location>
        <begin position="12"/>
        <end position="30"/>
    </location>
</feature>
<comment type="caution">
    <text evidence="12">The sequence shown here is derived from an EMBL/GenBank/DDBJ whole genome shotgun (WGS) entry which is preliminary data.</text>
</comment>
<dbReference type="PRINTS" id="PR00385">
    <property type="entry name" value="P450"/>
</dbReference>
<dbReference type="AlphaFoldDB" id="A0A5A7P5H4"/>
<protein>
    <submittedName>
        <fullName evidence="12">Cytochrome P450 family protein</fullName>
    </submittedName>
</protein>
<comment type="similarity">
    <text evidence="3 10">Belongs to the cytochrome P450 family.</text>
</comment>
<dbReference type="GO" id="GO:0020037">
    <property type="term" value="F:heme binding"/>
    <property type="evidence" value="ECO:0007669"/>
    <property type="project" value="InterPro"/>
</dbReference>
<keyword evidence="11" id="KW-0472">Membrane</keyword>
<accession>A0A5A7P5H4</accession>
<keyword evidence="11" id="KW-1133">Transmembrane helix</keyword>
<organism evidence="12 13">
    <name type="scientific">Striga asiatica</name>
    <name type="common">Asiatic witchweed</name>
    <name type="synonym">Buchnera asiatica</name>
    <dbReference type="NCBI Taxonomy" id="4170"/>
    <lineage>
        <taxon>Eukaryota</taxon>
        <taxon>Viridiplantae</taxon>
        <taxon>Streptophyta</taxon>
        <taxon>Embryophyta</taxon>
        <taxon>Tracheophyta</taxon>
        <taxon>Spermatophyta</taxon>
        <taxon>Magnoliopsida</taxon>
        <taxon>eudicotyledons</taxon>
        <taxon>Gunneridae</taxon>
        <taxon>Pentapetalae</taxon>
        <taxon>asterids</taxon>
        <taxon>lamiids</taxon>
        <taxon>Lamiales</taxon>
        <taxon>Orobanchaceae</taxon>
        <taxon>Buchnereae</taxon>
        <taxon>Striga</taxon>
    </lineage>
</organism>
<dbReference type="GO" id="GO:0005506">
    <property type="term" value="F:iron ion binding"/>
    <property type="evidence" value="ECO:0007669"/>
    <property type="project" value="InterPro"/>
</dbReference>
<dbReference type="Proteomes" id="UP000325081">
    <property type="component" value="Unassembled WGS sequence"/>
</dbReference>
<keyword evidence="6 10" id="KW-0560">Oxidoreductase</keyword>
<evidence type="ECO:0000313" key="13">
    <source>
        <dbReference type="Proteomes" id="UP000325081"/>
    </source>
</evidence>
<dbReference type="Pfam" id="PF00067">
    <property type="entry name" value="p450"/>
    <property type="match status" value="1"/>
</dbReference>
<dbReference type="FunFam" id="1.10.630.10:FF:000126">
    <property type="entry name" value="Predicted protein"/>
    <property type="match status" value="1"/>
</dbReference>
<keyword evidence="8 10" id="KW-0503">Monooxygenase</keyword>
<evidence type="ECO:0000256" key="11">
    <source>
        <dbReference type="SAM" id="Phobius"/>
    </source>
</evidence>
<keyword evidence="5 9" id="KW-0479">Metal-binding</keyword>
<evidence type="ECO:0000256" key="6">
    <source>
        <dbReference type="ARBA" id="ARBA00023002"/>
    </source>
</evidence>
<keyword evidence="7 9" id="KW-0408">Iron</keyword>
<dbReference type="Gene3D" id="1.10.630.10">
    <property type="entry name" value="Cytochrome P450"/>
    <property type="match status" value="1"/>
</dbReference>
<dbReference type="InterPro" id="IPR001128">
    <property type="entry name" value="Cyt_P450"/>
</dbReference>
<evidence type="ECO:0000256" key="10">
    <source>
        <dbReference type="RuleBase" id="RU000461"/>
    </source>
</evidence>
<reference evidence="13" key="1">
    <citation type="journal article" date="2019" name="Curr. Biol.">
        <title>Genome Sequence of Striga asiatica Provides Insight into the Evolution of Plant Parasitism.</title>
        <authorList>
            <person name="Yoshida S."/>
            <person name="Kim S."/>
            <person name="Wafula E.K."/>
            <person name="Tanskanen J."/>
            <person name="Kim Y.M."/>
            <person name="Honaas L."/>
            <person name="Yang Z."/>
            <person name="Spallek T."/>
            <person name="Conn C.E."/>
            <person name="Ichihashi Y."/>
            <person name="Cheong K."/>
            <person name="Cui S."/>
            <person name="Der J.P."/>
            <person name="Gundlach H."/>
            <person name="Jiao Y."/>
            <person name="Hori C."/>
            <person name="Ishida J.K."/>
            <person name="Kasahara H."/>
            <person name="Kiba T."/>
            <person name="Kim M.S."/>
            <person name="Koo N."/>
            <person name="Laohavisit A."/>
            <person name="Lee Y.H."/>
            <person name="Lumba S."/>
            <person name="McCourt P."/>
            <person name="Mortimer J.C."/>
            <person name="Mutuku J.M."/>
            <person name="Nomura T."/>
            <person name="Sasaki-Sekimoto Y."/>
            <person name="Seto Y."/>
            <person name="Wang Y."/>
            <person name="Wakatake T."/>
            <person name="Sakakibara H."/>
            <person name="Demura T."/>
            <person name="Yamaguchi S."/>
            <person name="Yoneyama K."/>
            <person name="Manabe R.I."/>
            <person name="Nelson D.C."/>
            <person name="Schulman A.H."/>
            <person name="Timko M.P."/>
            <person name="dePamphilis C.W."/>
            <person name="Choi D."/>
            <person name="Shirasu K."/>
        </authorList>
    </citation>
    <scope>NUCLEOTIDE SEQUENCE [LARGE SCALE GENOMIC DNA]</scope>
    <source>
        <strain evidence="13">cv. UVA1</strain>
    </source>
</reference>
<dbReference type="CDD" id="cd11073">
    <property type="entry name" value="CYP76-like"/>
    <property type="match status" value="1"/>
</dbReference>
<comment type="cofactor">
    <cofactor evidence="1 9">
        <name>heme</name>
        <dbReference type="ChEBI" id="CHEBI:30413"/>
    </cofactor>
</comment>
<dbReference type="GO" id="GO:0004497">
    <property type="term" value="F:monooxygenase activity"/>
    <property type="evidence" value="ECO:0007669"/>
    <property type="project" value="UniProtKB-KW"/>
</dbReference>
<dbReference type="InterPro" id="IPR017972">
    <property type="entry name" value="Cyt_P450_CS"/>
</dbReference>